<keyword evidence="3" id="KW-1133">Transmembrane helix</keyword>
<dbReference type="CDD" id="cd11386">
    <property type="entry name" value="MCP_signal"/>
    <property type="match status" value="1"/>
</dbReference>
<name>A0ABS5CIF0_9BACL</name>
<evidence type="ECO:0000256" key="3">
    <source>
        <dbReference type="SAM" id="Phobius"/>
    </source>
</evidence>
<keyword evidence="6" id="KW-1185">Reference proteome</keyword>
<dbReference type="EMBL" id="JAGKSP010000012">
    <property type="protein sequence ID" value="MBP3965643.1"/>
    <property type="molecule type" value="Genomic_DNA"/>
</dbReference>
<dbReference type="PANTHER" id="PTHR32089">
    <property type="entry name" value="METHYL-ACCEPTING CHEMOTAXIS PROTEIN MCPB"/>
    <property type="match status" value="1"/>
</dbReference>
<dbReference type="InterPro" id="IPR004089">
    <property type="entry name" value="MCPsignal_dom"/>
</dbReference>
<gene>
    <name evidence="5" type="ORF">I8J30_23280</name>
</gene>
<dbReference type="PROSITE" id="PS50111">
    <property type="entry name" value="CHEMOTAXIS_TRANSDUC_2"/>
    <property type="match status" value="1"/>
</dbReference>
<feature type="transmembrane region" description="Helical" evidence="3">
    <location>
        <begin position="49"/>
        <end position="70"/>
    </location>
</feature>
<comment type="caution">
    <text evidence="5">The sequence shown here is derived from an EMBL/GenBank/DDBJ whole genome shotgun (WGS) entry which is preliminary data.</text>
</comment>
<protein>
    <submittedName>
        <fullName evidence="5">Methyl-accepting chemotaxis protein</fullName>
    </submittedName>
</protein>
<dbReference type="Pfam" id="PF00015">
    <property type="entry name" value="MCPsignal"/>
    <property type="match status" value="1"/>
</dbReference>
<organism evidence="5 6">
    <name type="scientific">Paenibacillus lignilyticus</name>
    <dbReference type="NCBI Taxonomy" id="1172615"/>
    <lineage>
        <taxon>Bacteria</taxon>
        <taxon>Bacillati</taxon>
        <taxon>Bacillota</taxon>
        <taxon>Bacilli</taxon>
        <taxon>Bacillales</taxon>
        <taxon>Paenibacillaceae</taxon>
        <taxon>Paenibacillus</taxon>
    </lineage>
</organism>
<evidence type="ECO:0000313" key="5">
    <source>
        <dbReference type="EMBL" id="MBP3965643.1"/>
    </source>
</evidence>
<evidence type="ECO:0000256" key="1">
    <source>
        <dbReference type="ARBA" id="ARBA00023224"/>
    </source>
</evidence>
<proteinExistence type="predicted"/>
<feature type="transmembrane region" description="Helical" evidence="3">
    <location>
        <begin position="155"/>
        <end position="177"/>
    </location>
</feature>
<dbReference type="Gene3D" id="1.10.287.950">
    <property type="entry name" value="Methyl-accepting chemotaxis protein"/>
    <property type="match status" value="1"/>
</dbReference>
<feature type="domain" description="Methyl-accepting transducer" evidence="4">
    <location>
        <begin position="222"/>
        <end position="458"/>
    </location>
</feature>
<sequence length="513" mass="56097">MLREKNRVMLFISTIIVLLSLLVHAFDWLGLSMQHDHHPDQNGSGSTLLSLLKQTFFALPIIFLLLAGFCMRLQKEQQSVPLLMTLSLTFSSISIIAGGNGMVEYHFSIFMVLAIILYYDLIAMLLFSTVIFALQHVLGFLIFPELVYGTRDYSLAMVSIHIVFVVLFIGAVTYQILTRRAFIHALESAQQQKIQAAVKQIIENVTETSDQVLMNSKELSCNAATLNLLAGDIVQTMHKVDAAALLQENGAQTGKKVIGEMLRDIHTIAETSATVSNFSNEVATEADNGNEAIQKAVRQMTSMSKAVQESAAKVKLLGQRSQEIDDITSLITDIASQTSLLALNAAIEAARAGEHGRGFTVVSNEVRKLSEQTTASAQRIAELVQDIQANNRASIQSMDQVIAEVASGNQAVCDAGAAFESIMRSIKTVAEQIHYISGASQQMSASTLQFSINIEEISRMSVELTGSVKTVTGSSNEQHQLISRSSELATMLEKLSDKLDQTMVSTRKSFRAI</sequence>
<dbReference type="RefSeq" id="WP_210662231.1">
    <property type="nucleotide sequence ID" value="NZ_JAGKSP010000012.1"/>
</dbReference>
<reference evidence="5 6" key="1">
    <citation type="submission" date="2021-04" db="EMBL/GenBank/DDBJ databases">
        <title>Paenibacillus sp. DLE-14 whole genome sequence.</title>
        <authorList>
            <person name="Ham Y.J."/>
        </authorList>
    </citation>
    <scope>NUCLEOTIDE SEQUENCE [LARGE SCALE GENOMIC DNA]</scope>
    <source>
        <strain evidence="5 6">DLE-14</strain>
    </source>
</reference>
<keyword evidence="1 2" id="KW-0807">Transducer</keyword>
<dbReference type="PANTHER" id="PTHR32089:SF112">
    <property type="entry name" value="LYSOZYME-LIKE PROTEIN-RELATED"/>
    <property type="match status" value="1"/>
</dbReference>
<keyword evidence="3" id="KW-0812">Transmembrane</keyword>
<accession>A0ABS5CIF0</accession>
<keyword evidence="3" id="KW-0472">Membrane</keyword>
<evidence type="ECO:0000313" key="6">
    <source>
        <dbReference type="Proteomes" id="UP000673394"/>
    </source>
</evidence>
<evidence type="ECO:0000259" key="4">
    <source>
        <dbReference type="PROSITE" id="PS50111"/>
    </source>
</evidence>
<dbReference type="SUPFAM" id="SSF58104">
    <property type="entry name" value="Methyl-accepting chemotaxis protein (MCP) signaling domain"/>
    <property type="match status" value="1"/>
</dbReference>
<feature type="transmembrane region" description="Helical" evidence="3">
    <location>
        <begin position="82"/>
        <end position="103"/>
    </location>
</feature>
<dbReference type="SMART" id="SM00283">
    <property type="entry name" value="MA"/>
    <property type="match status" value="1"/>
</dbReference>
<dbReference type="Proteomes" id="UP000673394">
    <property type="component" value="Unassembled WGS sequence"/>
</dbReference>
<feature type="transmembrane region" description="Helical" evidence="3">
    <location>
        <begin position="109"/>
        <end position="134"/>
    </location>
</feature>
<evidence type="ECO:0000256" key="2">
    <source>
        <dbReference type="PROSITE-ProRule" id="PRU00284"/>
    </source>
</evidence>